<evidence type="ECO:0000313" key="2">
    <source>
        <dbReference type="EMBL" id="KHT61680.1"/>
    </source>
</evidence>
<organism evidence="2 3">
    <name type="scientific">Photobacterium gaetbulicola</name>
    <dbReference type="NCBI Taxonomy" id="1295392"/>
    <lineage>
        <taxon>Bacteria</taxon>
        <taxon>Pseudomonadati</taxon>
        <taxon>Pseudomonadota</taxon>
        <taxon>Gammaproteobacteria</taxon>
        <taxon>Vibrionales</taxon>
        <taxon>Vibrionaceae</taxon>
        <taxon>Photobacterium</taxon>
    </lineage>
</organism>
<proteinExistence type="predicted"/>
<evidence type="ECO:0000313" key="3">
    <source>
        <dbReference type="Proteomes" id="UP000031278"/>
    </source>
</evidence>
<sequence>MSDVPVSVTTAAEVIQPVAESSGSIWGYVAGGVALLIVAGFAGFKFINKPAFIINRVRKRNLKEIKKLGVENSDFVMDLDKLLDSVENHATKNGMKGTDVVNIISPMNDTARIKTAGDMYQSMIYIANSINDTSLAREFKTKSKQVKANSPLMAGLFKRAGI</sequence>
<name>A0A0B9G9S9_9GAMM</name>
<keyword evidence="1" id="KW-0472">Membrane</keyword>
<dbReference type="RefSeq" id="WP_039467234.1">
    <property type="nucleotide sequence ID" value="NZ_JWLZ01000197.1"/>
</dbReference>
<keyword evidence="1" id="KW-0812">Transmembrane</keyword>
<keyword evidence="1" id="KW-1133">Transmembrane helix</keyword>
<protein>
    <submittedName>
        <fullName evidence="2">Uncharacterized protein</fullName>
    </submittedName>
</protein>
<accession>A0A0B9G9S9</accession>
<reference evidence="2 3" key="1">
    <citation type="submission" date="2014-12" db="EMBL/GenBank/DDBJ databases">
        <title>Genome sequencing of Photobacterium gaetbulicola AD005a.</title>
        <authorList>
            <person name="Adrian T.G.S."/>
            <person name="Chan K.G."/>
        </authorList>
    </citation>
    <scope>NUCLEOTIDE SEQUENCE [LARGE SCALE GENOMIC DNA]</scope>
    <source>
        <strain evidence="2 3">AD005a</strain>
    </source>
</reference>
<gene>
    <name evidence="2" type="ORF">RJ45_21450</name>
</gene>
<dbReference type="EMBL" id="JWLZ01000197">
    <property type="protein sequence ID" value="KHT61680.1"/>
    <property type="molecule type" value="Genomic_DNA"/>
</dbReference>
<dbReference type="Proteomes" id="UP000031278">
    <property type="component" value="Unassembled WGS sequence"/>
</dbReference>
<evidence type="ECO:0000256" key="1">
    <source>
        <dbReference type="SAM" id="Phobius"/>
    </source>
</evidence>
<comment type="caution">
    <text evidence="2">The sequence shown here is derived from an EMBL/GenBank/DDBJ whole genome shotgun (WGS) entry which is preliminary data.</text>
</comment>
<dbReference type="AlphaFoldDB" id="A0A0B9G9S9"/>
<feature type="transmembrane region" description="Helical" evidence="1">
    <location>
        <begin position="25"/>
        <end position="47"/>
    </location>
</feature>